<name>A0A2P2IIJ4_RHIMU</name>
<protein>
    <submittedName>
        <fullName evidence="1">Uncharacterized protein</fullName>
    </submittedName>
</protein>
<accession>A0A2P2IIJ4</accession>
<dbReference type="AlphaFoldDB" id="A0A2P2IIJ4"/>
<sequence>MFCFCRERERFNSLKAPSDPL</sequence>
<proteinExistence type="predicted"/>
<dbReference type="EMBL" id="GGEC01000560">
    <property type="protein sequence ID" value="MBW81043.1"/>
    <property type="molecule type" value="Transcribed_RNA"/>
</dbReference>
<reference evidence="1" key="1">
    <citation type="submission" date="2018-02" db="EMBL/GenBank/DDBJ databases">
        <title>Rhizophora mucronata_Transcriptome.</title>
        <authorList>
            <person name="Meera S.P."/>
            <person name="Sreeshan A."/>
            <person name="Augustine A."/>
        </authorList>
    </citation>
    <scope>NUCLEOTIDE SEQUENCE</scope>
    <source>
        <tissue evidence="1">Leaf</tissue>
    </source>
</reference>
<organism evidence="1">
    <name type="scientific">Rhizophora mucronata</name>
    <name type="common">Asiatic mangrove</name>
    <dbReference type="NCBI Taxonomy" id="61149"/>
    <lineage>
        <taxon>Eukaryota</taxon>
        <taxon>Viridiplantae</taxon>
        <taxon>Streptophyta</taxon>
        <taxon>Embryophyta</taxon>
        <taxon>Tracheophyta</taxon>
        <taxon>Spermatophyta</taxon>
        <taxon>Magnoliopsida</taxon>
        <taxon>eudicotyledons</taxon>
        <taxon>Gunneridae</taxon>
        <taxon>Pentapetalae</taxon>
        <taxon>rosids</taxon>
        <taxon>fabids</taxon>
        <taxon>Malpighiales</taxon>
        <taxon>Rhizophoraceae</taxon>
        <taxon>Rhizophora</taxon>
    </lineage>
</organism>
<evidence type="ECO:0000313" key="1">
    <source>
        <dbReference type="EMBL" id="MBW81043.1"/>
    </source>
</evidence>